<evidence type="ECO:0000256" key="1">
    <source>
        <dbReference type="ARBA" id="ARBA00013201"/>
    </source>
</evidence>
<dbReference type="Gene3D" id="1.10.30.10">
    <property type="entry name" value="High mobility group box domain"/>
    <property type="match status" value="1"/>
</dbReference>
<keyword evidence="2" id="KW-0378">Hydrolase</keyword>
<evidence type="ECO:0000256" key="5">
    <source>
        <dbReference type="PROSITE-ProRule" id="PRU00267"/>
    </source>
</evidence>
<evidence type="ECO:0000313" key="7">
    <source>
        <dbReference type="EMBL" id="KAJ3259401.1"/>
    </source>
</evidence>
<evidence type="ECO:0000256" key="3">
    <source>
        <dbReference type="ARBA" id="ARBA00022963"/>
    </source>
</evidence>
<reference evidence="8" key="1">
    <citation type="submission" date="2020-05" db="EMBL/GenBank/DDBJ databases">
        <title>Phylogenomic resolution of chytrid fungi.</title>
        <authorList>
            <person name="Stajich J.E."/>
            <person name="Amses K."/>
            <person name="Simmons R."/>
            <person name="Seto K."/>
            <person name="Myers J."/>
            <person name="Bonds A."/>
            <person name="Quandt C.A."/>
            <person name="Barry K."/>
            <person name="Liu P."/>
            <person name="Grigoriev I."/>
            <person name="Longcore J.E."/>
            <person name="James T.Y."/>
        </authorList>
    </citation>
    <scope>NUCLEOTIDE SEQUENCE</scope>
    <source>
        <strain evidence="8">PLAUS21</strain>
    </source>
</reference>
<keyword evidence="9" id="KW-1185">Reference proteome</keyword>
<dbReference type="Pfam" id="PF03403">
    <property type="entry name" value="PAF-AH_p_II"/>
    <property type="match status" value="1"/>
</dbReference>
<feature type="DNA-binding region" description="HMG box" evidence="5">
    <location>
        <begin position="385"/>
        <end position="453"/>
    </location>
</feature>
<dbReference type="InterPro" id="IPR029058">
    <property type="entry name" value="AB_hydrolase_fold"/>
</dbReference>
<keyword evidence="5" id="KW-0238">DNA-binding</keyword>
<evidence type="ECO:0000313" key="9">
    <source>
        <dbReference type="Proteomes" id="UP001210925"/>
    </source>
</evidence>
<protein>
    <recommendedName>
        <fullName evidence="1">1-alkyl-2-acetylglycerophosphocholine esterase</fullName>
        <ecNumber evidence="1">3.1.1.47</ecNumber>
    </recommendedName>
</protein>
<evidence type="ECO:0000313" key="8">
    <source>
        <dbReference type="EMBL" id="KAJ3259424.1"/>
    </source>
</evidence>
<dbReference type="GO" id="GO:0003847">
    <property type="term" value="F:1-alkyl-2-acetylglycerophosphocholine esterase activity"/>
    <property type="evidence" value="ECO:0007669"/>
    <property type="project" value="UniProtKB-EC"/>
</dbReference>
<dbReference type="InterPro" id="IPR009071">
    <property type="entry name" value="HMG_box_dom"/>
</dbReference>
<dbReference type="PROSITE" id="PS50118">
    <property type="entry name" value="HMG_BOX_2"/>
    <property type="match status" value="1"/>
</dbReference>
<dbReference type="EMBL" id="JADGKB010000018">
    <property type="protein sequence ID" value="KAJ3259401.1"/>
    <property type="molecule type" value="Genomic_DNA"/>
</dbReference>
<evidence type="ECO:0000256" key="4">
    <source>
        <dbReference type="ARBA" id="ARBA00023098"/>
    </source>
</evidence>
<dbReference type="GO" id="GO:0003677">
    <property type="term" value="F:DNA binding"/>
    <property type="evidence" value="ECO:0007669"/>
    <property type="project" value="UniProtKB-UniRule"/>
</dbReference>
<dbReference type="Proteomes" id="UP001210925">
    <property type="component" value="Unassembled WGS sequence"/>
</dbReference>
<comment type="caution">
    <text evidence="8">The sequence shown here is derived from an EMBL/GenBank/DDBJ whole genome shotgun (WGS) entry which is preliminary data.</text>
</comment>
<dbReference type="SUPFAM" id="SSF53474">
    <property type="entry name" value="alpha/beta-Hydrolases"/>
    <property type="match status" value="1"/>
</dbReference>
<keyword evidence="3" id="KW-0442">Lipid degradation</keyword>
<organism evidence="8 9">
    <name type="scientific">Boothiomyces macroporosus</name>
    <dbReference type="NCBI Taxonomy" id="261099"/>
    <lineage>
        <taxon>Eukaryota</taxon>
        <taxon>Fungi</taxon>
        <taxon>Fungi incertae sedis</taxon>
        <taxon>Chytridiomycota</taxon>
        <taxon>Chytridiomycota incertae sedis</taxon>
        <taxon>Chytridiomycetes</taxon>
        <taxon>Rhizophydiales</taxon>
        <taxon>Terramycetaceae</taxon>
        <taxon>Boothiomyces</taxon>
    </lineage>
</organism>
<dbReference type="Pfam" id="PF00505">
    <property type="entry name" value="HMG_box"/>
    <property type="match status" value="1"/>
</dbReference>
<dbReference type="GO" id="GO:0016042">
    <property type="term" value="P:lipid catabolic process"/>
    <property type="evidence" value="ECO:0007669"/>
    <property type="project" value="UniProtKB-KW"/>
</dbReference>
<dbReference type="AlphaFoldDB" id="A0AAD5UJ14"/>
<dbReference type="PANTHER" id="PTHR10272">
    <property type="entry name" value="PLATELET-ACTIVATING FACTOR ACETYLHYDROLASE"/>
    <property type="match status" value="1"/>
</dbReference>
<evidence type="ECO:0000256" key="2">
    <source>
        <dbReference type="ARBA" id="ARBA00022801"/>
    </source>
</evidence>
<dbReference type="EMBL" id="JADGKB010000018">
    <property type="protein sequence ID" value="KAJ3259424.1"/>
    <property type="molecule type" value="Genomic_DNA"/>
</dbReference>
<dbReference type="SUPFAM" id="SSF47095">
    <property type="entry name" value="HMG-box"/>
    <property type="match status" value="1"/>
</dbReference>
<name>A0AAD5UJ14_9FUNG</name>
<keyword evidence="5" id="KW-0539">Nucleus</keyword>
<dbReference type="Gene3D" id="3.40.50.1820">
    <property type="entry name" value="alpha/beta hydrolase"/>
    <property type="match status" value="1"/>
</dbReference>
<accession>A0AAD5UJ14</accession>
<sequence length="539" mass="61680">MFANLPNYQGPHKVGFVDIESNPDGNSPLRKGVLFRLYYPTSTTSAPKQNWLPEGWFYSKGYGNFLNIPTYLISTFIYPFLVYTKLAAFKETPLETASLPTKLPVVIFSHGLAGMRTTYSNLCGNLASRGFIVAAIEHGDGSACATVRHANDLEIPYHHPAKEEVLDGETETEYALRFRRSQLTHRKNEVYTVLELLKRIDSGDDSFIYSKDESKKNTLLNQFQNRFDFDNKALVGHSFGGATSIHVLEANEINFKCAVILDPWMHAVNPEAEIHIPHMNLQSHVFHWKSNLDAVQRLVERSKKAETKVAYIKDTKHNDASDFGLLYPKIMSMAKQCGSNPVEAHKIQDSLIYGFIQKYLQVPVKIQEVAHERVVFDETAFDDLYNKPMNSFFHYRKAKKLEIISKFNITKSHEISRKAAELWKSESASVKEYFKEISMNEHSAFKQRHPNYDWQPWKTRSKKSRIDSYLLSPQSTSESEYVVSHFLHPTLLQSSPNFIHSGFVSQDVYDATLLDSDIKGTIIWYDQGHFNLASKPNDL</sequence>
<dbReference type="GO" id="GO:0005634">
    <property type="term" value="C:nucleus"/>
    <property type="evidence" value="ECO:0007669"/>
    <property type="project" value="UniProtKB-UniRule"/>
</dbReference>
<evidence type="ECO:0000259" key="6">
    <source>
        <dbReference type="PROSITE" id="PS50118"/>
    </source>
</evidence>
<proteinExistence type="predicted"/>
<dbReference type="PANTHER" id="PTHR10272:SF0">
    <property type="entry name" value="PLATELET-ACTIVATING FACTOR ACETYLHYDROLASE"/>
    <property type="match status" value="1"/>
</dbReference>
<keyword evidence="4" id="KW-0443">Lipid metabolism</keyword>
<feature type="domain" description="HMG box" evidence="6">
    <location>
        <begin position="385"/>
        <end position="453"/>
    </location>
</feature>
<dbReference type="EC" id="3.1.1.47" evidence="1"/>
<gene>
    <name evidence="8" type="primary">PLA2G7_2</name>
    <name evidence="7" type="synonym">PLA2G7_1</name>
    <name evidence="7" type="ORF">HK103_002304</name>
    <name evidence="8" type="ORF">HK103_002327</name>
</gene>
<dbReference type="InterPro" id="IPR036910">
    <property type="entry name" value="HMG_box_dom_sf"/>
</dbReference>